<proteinExistence type="predicted"/>
<name>A0A1R1XIK4_9FUNG</name>
<evidence type="ECO:0000313" key="1">
    <source>
        <dbReference type="EMBL" id="OMJ14469.1"/>
    </source>
</evidence>
<dbReference type="AlphaFoldDB" id="A0A1R1XIK4"/>
<dbReference type="OrthoDB" id="10406444at2759"/>
<sequence length="96" mass="10919">MVPGSPETISLPTAIATGNHRNTLPEKRKITAIEQEELVSYGAENQRSFLKTQGLSDSAINMIVCNEQSVKRRSRYHSKQQIILEWNLYNNQFSVI</sequence>
<evidence type="ECO:0000313" key="2">
    <source>
        <dbReference type="Proteomes" id="UP000187429"/>
    </source>
</evidence>
<dbReference type="Proteomes" id="UP000187429">
    <property type="component" value="Unassembled WGS sequence"/>
</dbReference>
<organism evidence="1 2">
    <name type="scientific">Smittium culicis</name>
    <dbReference type="NCBI Taxonomy" id="133412"/>
    <lineage>
        <taxon>Eukaryota</taxon>
        <taxon>Fungi</taxon>
        <taxon>Fungi incertae sedis</taxon>
        <taxon>Zoopagomycota</taxon>
        <taxon>Kickxellomycotina</taxon>
        <taxon>Harpellomycetes</taxon>
        <taxon>Harpellales</taxon>
        <taxon>Legeriomycetaceae</taxon>
        <taxon>Smittium</taxon>
    </lineage>
</organism>
<accession>A0A1R1XIK4</accession>
<gene>
    <name evidence="1" type="ORF">AYI69_g8594</name>
</gene>
<comment type="caution">
    <text evidence="1">The sequence shown here is derived from an EMBL/GenBank/DDBJ whole genome shotgun (WGS) entry which is preliminary data.</text>
</comment>
<dbReference type="EMBL" id="LSSM01004636">
    <property type="protein sequence ID" value="OMJ14469.1"/>
    <property type="molecule type" value="Genomic_DNA"/>
</dbReference>
<keyword evidence="2" id="KW-1185">Reference proteome</keyword>
<protein>
    <submittedName>
        <fullName evidence="1">Uncharacterized protein</fullName>
    </submittedName>
</protein>
<reference evidence="2" key="1">
    <citation type="submission" date="2017-01" db="EMBL/GenBank/DDBJ databases">
        <authorList>
            <person name="Wang Y."/>
            <person name="White M."/>
            <person name="Kvist S."/>
            <person name="Moncalvo J.-M."/>
        </authorList>
    </citation>
    <scope>NUCLEOTIDE SEQUENCE [LARGE SCALE GENOMIC DNA]</scope>
    <source>
        <strain evidence="2">ID-206-W2</strain>
    </source>
</reference>